<dbReference type="Pfam" id="PF12937">
    <property type="entry name" value="F-box-like"/>
    <property type="match status" value="1"/>
</dbReference>
<proteinExistence type="predicted"/>
<feature type="domain" description="F-box" evidence="3">
    <location>
        <begin position="61"/>
        <end position="111"/>
    </location>
</feature>
<dbReference type="Gene3D" id="1.20.920.20">
    <property type="match status" value="1"/>
</dbReference>
<gene>
    <name evidence="4" type="ORF">LY90DRAFT_666152</name>
</gene>
<name>A0A1Y2ESX4_9FUNG</name>
<evidence type="ECO:0000313" key="4">
    <source>
        <dbReference type="EMBL" id="ORY74679.1"/>
    </source>
</evidence>
<reference evidence="4 5" key="1">
    <citation type="submission" date="2016-08" db="EMBL/GenBank/DDBJ databases">
        <title>A Parts List for Fungal Cellulosomes Revealed by Comparative Genomics.</title>
        <authorList>
            <consortium name="DOE Joint Genome Institute"/>
            <person name="Haitjema C.H."/>
            <person name="Gilmore S.P."/>
            <person name="Henske J.K."/>
            <person name="Solomon K.V."/>
            <person name="De Groot R."/>
            <person name="Kuo A."/>
            <person name="Mondo S.J."/>
            <person name="Salamov A.A."/>
            <person name="Labutti K."/>
            <person name="Zhao Z."/>
            <person name="Chiniquy J."/>
            <person name="Barry K."/>
            <person name="Brewer H.M."/>
            <person name="Purvine S.O."/>
            <person name="Wright A.T."/>
            <person name="Boxma B."/>
            <person name="Van Alen T."/>
            <person name="Hackstein J.H."/>
            <person name="Baker S.E."/>
            <person name="Grigoriev I.V."/>
            <person name="O'Malley M.A."/>
        </authorList>
    </citation>
    <scope>NUCLEOTIDE SEQUENCE [LARGE SCALE GENOMIC DNA]</scope>
    <source>
        <strain evidence="4 5">G1</strain>
    </source>
</reference>
<dbReference type="EMBL" id="MCOG01000028">
    <property type="protein sequence ID" value="ORY74679.1"/>
    <property type="molecule type" value="Genomic_DNA"/>
</dbReference>
<feature type="region of interest" description="Disordered" evidence="2">
    <location>
        <begin position="233"/>
        <end position="270"/>
    </location>
</feature>
<dbReference type="SMART" id="SM00256">
    <property type="entry name" value="FBOX"/>
    <property type="match status" value="1"/>
</dbReference>
<dbReference type="PROSITE" id="PS50181">
    <property type="entry name" value="FBOX"/>
    <property type="match status" value="1"/>
</dbReference>
<accession>A0A1Y2ESX4</accession>
<keyword evidence="1" id="KW-0175">Coiled coil</keyword>
<evidence type="ECO:0000313" key="5">
    <source>
        <dbReference type="Proteomes" id="UP000193920"/>
    </source>
</evidence>
<dbReference type="Proteomes" id="UP000193920">
    <property type="component" value="Unassembled WGS sequence"/>
</dbReference>
<sequence>MTETLCSIYTENPTEATPLYYTENIISSYSIEEITESINNNTLISNINSIISFQNNLKQRSTYSKELPNEILLKIFGNLTDLSDILNLRLCNRKFKSLSEVKLYDIIEEKLNVLENDKKSLEIRLNHMKNKLFKRLSHYKVFLNVISRSDVSEFCNLPNPPREVKYIFSVLYILYTGGSNCQCLQCIENRNNRNEDGLDILSNSFNCGSTTNKKIITRHSFSVCNLTNARTNSPYDSGDESSCSSCSSSCSRNDSNYSNSSSRRNSFNDFSTINLGNRKNSVSNEETTSKHLNKSKYNYENKLITESQNAAMTPSTILSKHPTHRRKFDKDSLTIEKLVNKEETIEIPDWEEVRQLISKNDFRNWVMNLHSNVDVVPKEHILLADSLLNKPRMTSRTTSSSNDNQSTSEYDNLRLTYDRMLIVSQIGYKILLFIEAIIQSFFLTERYEEQKNSISLVNKQIHQWKELQLQCRN</sequence>
<evidence type="ECO:0000256" key="1">
    <source>
        <dbReference type="SAM" id="Coils"/>
    </source>
</evidence>
<dbReference type="CDD" id="cd09917">
    <property type="entry name" value="F-box_SF"/>
    <property type="match status" value="1"/>
</dbReference>
<dbReference type="AlphaFoldDB" id="A0A1Y2ESX4"/>
<comment type="caution">
    <text evidence="4">The sequence shown here is derived from an EMBL/GenBank/DDBJ whole genome shotgun (WGS) entry which is preliminary data.</text>
</comment>
<organism evidence="4 5">
    <name type="scientific">Neocallimastix californiae</name>
    <dbReference type="NCBI Taxonomy" id="1754190"/>
    <lineage>
        <taxon>Eukaryota</taxon>
        <taxon>Fungi</taxon>
        <taxon>Fungi incertae sedis</taxon>
        <taxon>Chytridiomycota</taxon>
        <taxon>Chytridiomycota incertae sedis</taxon>
        <taxon>Neocallimastigomycetes</taxon>
        <taxon>Neocallimastigales</taxon>
        <taxon>Neocallimastigaceae</taxon>
        <taxon>Neocallimastix</taxon>
    </lineage>
</organism>
<evidence type="ECO:0000256" key="2">
    <source>
        <dbReference type="SAM" id="MobiDB-lite"/>
    </source>
</evidence>
<dbReference type="InterPro" id="IPR001810">
    <property type="entry name" value="F-box_dom"/>
</dbReference>
<dbReference type="OrthoDB" id="2143324at2759"/>
<dbReference type="SUPFAM" id="SSF81383">
    <property type="entry name" value="F-box domain"/>
    <property type="match status" value="1"/>
</dbReference>
<dbReference type="InterPro" id="IPR036047">
    <property type="entry name" value="F-box-like_dom_sf"/>
</dbReference>
<feature type="compositionally biased region" description="Low complexity" evidence="2">
    <location>
        <begin position="241"/>
        <end position="270"/>
    </location>
</feature>
<protein>
    <recommendedName>
        <fullName evidence="3">F-box domain-containing protein</fullName>
    </recommendedName>
</protein>
<keyword evidence="5" id="KW-1185">Reference proteome</keyword>
<evidence type="ECO:0000259" key="3">
    <source>
        <dbReference type="PROSITE" id="PS50181"/>
    </source>
</evidence>
<feature type="coiled-coil region" evidence="1">
    <location>
        <begin position="104"/>
        <end position="131"/>
    </location>
</feature>